<dbReference type="SUPFAM" id="SSF52980">
    <property type="entry name" value="Restriction endonuclease-like"/>
    <property type="match status" value="1"/>
</dbReference>
<dbReference type="Gene3D" id="3.90.320.10">
    <property type="match status" value="1"/>
</dbReference>
<gene>
    <name evidence="1" type="ORF">JCM19314_1827</name>
</gene>
<dbReference type="AlphaFoldDB" id="A0A090QCH5"/>
<evidence type="ECO:0008006" key="3">
    <source>
        <dbReference type="Google" id="ProtNLM"/>
    </source>
</evidence>
<proteinExistence type="predicted"/>
<evidence type="ECO:0000313" key="1">
    <source>
        <dbReference type="EMBL" id="GAL00790.1"/>
    </source>
</evidence>
<name>A0A090QCH5_NONUL</name>
<evidence type="ECO:0000313" key="2">
    <source>
        <dbReference type="Proteomes" id="UP000029226"/>
    </source>
</evidence>
<dbReference type="InterPro" id="IPR011335">
    <property type="entry name" value="Restrct_endonuc-II-like"/>
</dbReference>
<dbReference type="InterPro" id="IPR011604">
    <property type="entry name" value="PDDEXK-like_dom_sf"/>
</dbReference>
<reference evidence="1 2" key="1">
    <citation type="journal article" date="2014" name="Genome Announc.">
        <title>Draft Genome Sequences of Marine Flavobacterium Nonlabens Strains NR17, NR24, NR27, NR32, NR33, and Ara13.</title>
        <authorList>
            <person name="Nakanishi M."/>
            <person name="Meirelles P."/>
            <person name="Suzuki R."/>
            <person name="Takatani N."/>
            <person name="Mino S."/>
            <person name="Suda W."/>
            <person name="Oshima K."/>
            <person name="Hattori M."/>
            <person name="Ohkuma M."/>
            <person name="Hosokawa M."/>
            <person name="Miyashita K."/>
            <person name="Thompson F.L."/>
            <person name="Niwa A."/>
            <person name="Sawabe T."/>
            <person name="Sawabe T."/>
        </authorList>
    </citation>
    <scope>NUCLEOTIDE SEQUENCE [LARGE SCALE GENOMIC DNA]</scope>
    <source>
        <strain evidence="2">JCM19314</strain>
    </source>
</reference>
<sequence length="365" mass="41864">MLGVIQVDGLVIEIHPKADKDDDDNKWKGVLLKMLQACGKLKADSSGAANVKRQHLNLLEVYFELYLQEVEGLVRKGLIKHYRKQTKNTKALKGKLEFAGHIISNIVHKERFFTTHQVYDSNHFLHQVLSKALAIVSHLTNGSRLHDLASRVQLNFPEVDNEAITTKQLNEMHLNRKTLGYKNALELARLIILNYSPDISSGKEKMLSLLFNMNELWETYILKQLQKATVGLEIEVSGQESKLFWGGNNSLRPDIVLRKSGKTYIIDTKWKRPNKSSASVNDLRQMYTYCRFWDAEKAMLLYPGDYTENKFMSYLTDDYSKQDNDEPSEIDHQCKMGGFVSVLQRDNSLNDMLGHEIIEMVLGIN</sequence>
<dbReference type="Pfam" id="PF10117">
    <property type="entry name" value="McrBC"/>
    <property type="match status" value="1"/>
</dbReference>
<comment type="caution">
    <text evidence="1">The sequence shown here is derived from an EMBL/GenBank/DDBJ whole genome shotgun (WGS) entry which is preliminary data.</text>
</comment>
<dbReference type="REBASE" id="98153">
    <property type="entry name" value="Nul19314McrBCP"/>
</dbReference>
<accession>A0A090QCH5</accession>
<dbReference type="Proteomes" id="UP000029226">
    <property type="component" value="Unassembled WGS sequence"/>
</dbReference>
<dbReference type="PANTHER" id="PTHR38733:SF1">
    <property type="entry name" value="TYPE IV METHYL-DIRECTED RESTRICTION ENZYME ECOKMCRBC"/>
    <property type="match status" value="1"/>
</dbReference>
<dbReference type="EMBL" id="BBMM01000006">
    <property type="protein sequence ID" value="GAL00790.1"/>
    <property type="molecule type" value="Genomic_DNA"/>
</dbReference>
<organism evidence="1 2">
    <name type="scientific">Nonlabens ulvanivorans</name>
    <name type="common">Persicivirga ulvanivorans</name>
    <dbReference type="NCBI Taxonomy" id="906888"/>
    <lineage>
        <taxon>Bacteria</taxon>
        <taxon>Pseudomonadati</taxon>
        <taxon>Bacteroidota</taxon>
        <taxon>Flavobacteriia</taxon>
        <taxon>Flavobacteriales</taxon>
        <taxon>Flavobacteriaceae</taxon>
        <taxon>Nonlabens</taxon>
    </lineage>
</organism>
<dbReference type="InterPro" id="IPR019292">
    <property type="entry name" value="McrC"/>
</dbReference>
<dbReference type="PANTHER" id="PTHR38733">
    <property type="entry name" value="PROTEIN MCRC"/>
    <property type="match status" value="1"/>
</dbReference>
<protein>
    <recommendedName>
        <fullName evidence="3">McrBC 5-methylcytosine restriction system component</fullName>
    </recommendedName>
</protein>